<sequence>MHKETRVSCNAAAPSTRGHRGIQVASTVRRRVTAQHSLLQSDGSTAFLAKKASFRSARTTPPELGTGRKMDAPLIPWDRDGPGFTPLVPRDGGTRQQSCAGNSPGTTLTDTHTLTSARTLRGSVERSFGRQVQRGAAAGLSVGLCAAALSTDAVRRPGKRDRGREAVRRRRYGHKNDVSSPFSYLLVESCRRMRRYLLSAPMTGNGRVVVVAWSSRWCAGDAGTATAGSSTHSRTYGALQATLSPPPSPPPLPWVKQVQRLFCALLRHAAAEILLCVSDCQGGGFRAAFCEGASVAFLEPFLLDTGDAQHCVRQHGRGFRGKRTSAGHAFVP</sequence>
<accession>A0ACB7RMT0</accession>
<name>A0ACB7RMT0_HYAAI</name>
<gene>
    <name evidence="1" type="ORF">HPB50_010870</name>
</gene>
<evidence type="ECO:0000313" key="1">
    <source>
        <dbReference type="EMBL" id="KAH6922207.1"/>
    </source>
</evidence>
<organism evidence="1 2">
    <name type="scientific">Hyalomma asiaticum</name>
    <name type="common">Tick</name>
    <dbReference type="NCBI Taxonomy" id="266040"/>
    <lineage>
        <taxon>Eukaryota</taxon>
        <taxon>Metazoa</taxon>
        <taxon>Ecdysozoa</taxon>
        <taxon>Arthropoda</taxon>
        <taxon>Chelicerata</taxon>
        <taxon>Arachnida</taxon>
        <taxon>Acari</taxon>
        <taxon>Parasitiformes</taxon>
        <taxon>Ixodida</taxon>
        <taxon>Ixodoidea</taxon>
        <taxon>Ixodidae</taxon>
        <taxon>Hyalomminae</taxon>
        <taxon>Hyalomma</taxon>
    </lineage>
</organism>
<reference evidence="1" key="1">
    <citation type="submission" date="2020-05" db="EMBL/GenBank/DDBJ databases">
        <title>Large-scale comparative analyses of tick genomes elucidate their genetic diversity and vector capacities.</title>
        <authorList>
            <person name="Jia N."/>
            <person name="Wang J."/>
            <person name="Shi W."/>
            <person name="Du L."/>
            <person name="Sun Y."/>
            <person name="Zhan W."/>
            <person name="Jiang J."/>
            <person name="Wang Q."/>
            <person name="Zhang B."/>
            <person name="Ji P."/>
            <person name="Sakyi L.B."/>
            <person name="Cui X."/>
            <person name="Yuan T."/>
            <person name="Jiang B."/>
            <person name="Yang W."/>
            <person name="Lam T.T.-Y."/>
            <person name="Chang Q."/>
            <person name="Ding S."/>
            <person name="Wang X."/>
            <person name="Zhu J."/>
            <person name="Ruan X."/>
            <person name="Zhao L."/>
            <person name="Wei J."/>
            <person name="Que T."/>
            <person name="Du C."/>
            <person name="Cheng J."/>
            <person name="Dai P."/>
            <person name="Han X."/>
            <person name="Huang E."/>
            <person name="Gao Y."/>
            <person name="Liu J."/>
            <person name="Shao H."/>
            <person name="Ye R."/>
            <person name="Li L."/>
            <person name="Wei W."/>
            <person name="Wang X."/>
            <person name="Wang C."/>
            <person name="Yang T."/>
            <person name="Huo Q."/>
            <person name="Li W."/>
            <person name="Guo W."/>
            <person name="Chen H."/>
            <person name="Zhou L."/>
            <person name="Ni X."/>
            <person name="Tian J."/>
            <person name="Zhou Y."/>
            <person name="Sheng Y."/>
            <person name="Liu T."/>
            <person name="Pan Y."/>
            <person name="Xia L."/>
            <person name="Li J."/>
            <person name="Zhao F."/>
            <person name="Cao W."/>
        </authorList>
    </citation>
    <scope>NUCLEOTIDE SEQUENCE</scope>
    <source>
        <strain evidence="1">Hyas-2018</strain>
    </source>
</reference>
<keyword evidence="2" id="KW-1185">Reference proteome</keyword>
<dbReference type="EMBL" id="CM023489">
    <property type="protein sequence ID" value="KAH6922207.1"/>
    <property type="molecule type" value="Genomic_DNA"/>
</dbReference>
<comment type="caution">
    <text evidence="1">The sequence shown here is derived from an EMBL/GenBank/DDBJ whole genome shotgun (WGS) entry which is preliminary data.</text>
</comment>
<evidence type="ECO:0000313" key="2">
    <source>
        <dbReference type="Proteomes" id="UP000821845"/>
    </source>
</evidence>
<protein>
    <submittedName>
        <fullName evidence="1">Uncharacterized protein</fullName>
    </submittedName>
</protein>
<dbReference type="Proteomes" id="UP000821845">
    <property type="component" value="Chromosome 9"/>
</dbReference>
<proteinExistence type="predicted"/>